<dbReference type="InterPro" id="IPR001138">
    <property type="entry name" value="Zn2Cys6_DnaBD"/>
</dbReference>
<dbReference type="CDD" id="cd00067">
    <property type="entry name" value="GAL4"/>
    <property type="match status" value="1"/>
</dbReference>
<accession>A0ABP9XUX3</accession>
<feature type="region of interest" description="Disordered" evidence="6">
    <location>
        <begin position="649"/>
        <end position="711"/>
    </location>
</feature>
<evidence type="ECO:0000256" key="5">
    <source>
        <dbReference type="SAM" id="Coils"/>
    </source>
</evidence>
<dbReference type="EMBL" id="BAABUJ010000010">
    <property type="protein sequence ID" value="GAA5798586.1"/>
    <property type="molecule type" value="Genomic_DNA"/>
</dbReference>
<evidence type="ECO:0000256" key="2">
    <source>
        <dbReference type="ARBA" id="ARBA00022723"/>
    </source>
</evidence>
<keyword evidence="4" id="KW-0539">Nucleus</keyword>
<keyword evidence="9" id="KW-1185">Reference proteome</keyword>
<keyword evidence="2" id="KW-0479">Metal-binding</keyword>
<reference evidence="8 9" key="1">
    <citation type="submission" date="2024-04" db="EMBL/GenBank/DDBJ databases">
        <title>genome sequences of Mucor flavus KT1a and Helicostylum pulchrum KT1b strains isolation_sourced from the surface of a dry-aged beef.</title>
        <authorList>
            <person name="Toyotome T."/>
            <person name="Hosono M."/>
            <person name="Torimaru M."/>
            <person name="Fukuda K."/>
            <person name="Mikami N."/>
        </authorList>
    </citation>
    <scope>NUCLEOTIDE SEQUENCE [LARGE SCALE GENOMIC DNA]</scope>
    <source>
        <strain evidence="8 9">KT1b</strain>
    </source>
</reference>
<proteinExistence type="predicted"/>
<name>A0ABP9XUX3_9FUNG</name>
<dbReference type="SMART" id="SM00906">
    <property type="entry name" value="Fungal_trans"/>
    <property type="match status" value="1"/>
</dbReference>
<feature type="domain" description="Xylanolytic transcriptional activator regulatory" evidence="7">
    <location>
        <begin position="304"/>
        <end position="376"/>
    </location>
</feature>
<dbReference type="PANTHER" id="PTHR46910:SF3">
    <property type="entry name" value="HALOTOLERANCE PROTEIN 9-RELATED"/>
    <property type="match status" value="1"/>
</dbReference>
<protein>
    <recommendedName>
        <fullName evidence="7">Xylanolytic transcriptional activator regulatory domain-containing protein</fullName>
    </recommendedName>
</protein>
<organism evidence="8 9">
    <name type="scientific">Helicostylum pulchrum</name>
    <dbReference type="NCBI Taxonomy" id="562976"/>
    <lineage>
        <taxon>Eukaryota</taxon>
        <taxon>Fungi</taxon>
        <taxon>Fungi incertae sedis</taxon>
        <taxon>Mucoromycota</taxon>
        <taxon>Mucoromycotina</taxon>
        <taxon>Mucoromycetes</taxon>
        <taxon>Mucorales</taxon>
        <taxon>Mucorineae</taxon>
        <taxon>Mucoraceae</taxon>
        <taxon>Helicostylum</taxon>
    </lineage>
</organism>
<evidence type="ECO:0000256" key="6">
    <source>
        <dbReference type="SAM" id="MobiDB-lite"/>
    </source>
</evidence>
<dbReference type="Pfam" id="PF04082">
    <property type="entry name" value="Fungal_trans"/>
    <property type="match status" value="1"/>
</dbReference>
<comment type="subcellular location">
    <subcellularLocation>
        <location evidence="1">Nucleus</location>
    </subcellularLocation>
</comment>
<dbReference type="InterPro" id="IPR050987">
    <property type="entry name" value="AtrR-like"/>
</dbReference>
<feature type="coiled-coil region" evidence="5">
    <location>
        <begin position="724"/>
        <end position="768"/>
    </location>
</feature>
<evidence type="ECO:0000256" key="4">
    <source>
        <dbReference type="ARBA" id="ARBA00023242"/>
    </source>
</evidence>
<sequence>MIQEPPPLPFPSLKKLQIVARESLEALNTKTRYRFCAASVAAPEVETKKAKKKKDACEVCRRKKVKCDINNEKEDRCTKPNCSCDHHIPNNNTNDKNDKIAQGKIPVEPITTTTTDYYNRNSSTPDFVPSTTGFRKAGLLSSGHYAGETSFCAYFQPGFTPRPIKHESQYPTLETEPVRVPNITYNDQLYLIDVYYQNLNPFFPIINKAELLSQLHKLMNLGETYLSPLFFYALFARASHVATDRIFTEASQQTFGSLGDDCVTYVSALVGKYQDAPRISTVLALIIMANHLEQTKLPQNLTRSWLWAGEAFRIALDLGIHRASITEKDSPGGQLCIRTFWLAYITDCTISMTYGRPSATEEKVLDVTAPQTIPDDDGCTAEWLQGLNSLISLSKIAARVIKFNYCPPPPFKVSEPVKRHNAFLASVDSWLTDIMHPHNEPDTPPSTLPNTSIPQTLVSKRMNFQKQMFFYTNLILLHRPYVNDVVPSRTCTRPSYDICSYAAIIITDNACGLNDDDLIYHSKSPMVAYALVMAMRVHIMNASHTSSADKFSSEQNYQRGLATLKKLPQYLNQCSLLFNALTDLTEQYNGRLTLVREPEDEERTEVMIPDWTCSAQDIPSPPYADKRRGSTSAAAAVVGESSKTAKKFKLYVPDSVPSRPKKPRNTAGSGKKSSKASNRHGQIVFHSKPKQEAPVSQPQPEPAQPLPYNTDVQMNDVSLPQQTHVTVQQQQQQLQQQLIQQQQQQLQQQQLQHQQQLQEQQQQQHQQQLIISQQIFTMPDLTRPYPSWFEMDTTGAFDESSVTQSPALASSSSSPSIANVQSPMVDFKYNAVLFAQLFGSSGISMNDPMLDANYYNASLASSAAPVDNNYDVVRNPDDVSIELSDRSTYPETSSVDVDALNTYLF</sequence>
<evidence type="ECO:0000259" key="7">
    <source>
        <dbReference type="SMART" id="SM00906"/>
    </source>
</evidence>
<gene>
    <name evidence="8" type="ORF">HPULCUR_003991</name>
</gene>
<keyword evidence="3" id="KW-0238">DNA-binding</keyword>
<keyword evidence="5" id="KW-0175">Coiled coil</keyword>
<dbReference type="Proteomes" id="UP001476247">
    <property type="component" value="Unassembled WGS sequence"/>
</dbReference>
<dbReference type="PANTHER" id="PTHR46910">
    <property type="entry name" value="TRANSCRIPTION FACTOR PDR1"/>
    <property type="match status" value="1"/>
</dbReference>
<evidence type="ECO:0000256" key="1">
    <source>
        <dbReference type="ARBA" id="ARBA00004123"/>
    </source>
</evidence>
<dbReference type="InterPro" id="IPR007219">
    <property type="entry name" value="XnlR_reg_dom"/>
</dbReference>
<evidence type="ECO:0000256" key="3">
    <source>
        <dbReference type="ARBA" id="ARBA00023125"/>
    </source>
</evidence>
<dbReference type="CDD" id="cd12148">
    <property type="entry name" value="fungal_TF_MHR"/>
    <property type="match status" value="1"/>
</dbReference>
<evidence type="ECO:0000313" key="9">
    <source>
        <dbReference type="Proteomes" id="UP001476247"/>
    </source>
</evidence>
<evidence type="ECO:0000313" key="8">
    <source>
        <dbReference type="EMBL" id="GAA5798586.1"/>
    </source>
</evidence>
<comment type="caution">
    <text evidence="8">The sequence shown here is derived from an EMBL/GenBank/DDBJ whole genome shotgun (WGS) entry which is preliminary data.</text>
</comment>